<dbReference type="Proteomes" id="UP000601435">
    <property type="component" value="Unassembled WGS sequence"/>
</dbReference>
<reference evidence="3" key="1">
    <citation type="submission" date="2021-02" db="EMBL/GenBank/DDBJ databases">
        <authorList>
            <person name="Dougan E. K."/>
            <person name="Rhodes N."/>
            <person name="Thang M."/>
            <person name="Chan C."/>
        </authorList>
    </citation>
    <scope>NUCLEOTIDE SEQUENCE</scope>
</reference>
<evidence type="ECO:0000259" key="2">
    <source>
        <dbReference type="Pfam" id="PF13087"/>
    </source>
</evidence>
<accession>A0A812SGS9</accession>
<evidence type="ECO:0000313" key="3">
    <source>
        <dbReference type="EMBL" id="CAE7484166.1"/>
    </source>
</evidence>
<dbReference type="AlphaFoldDB" id="A0A812SGS9"/>
<protein>
    <submittedName>
        <fullName evidence="3">MAA3 protein</fullName>
    </submittedName>
</protein>
<dbReference type="EMBL" id="CAJNJA010021920">
    <property type="protein sequence ID" value="CAE7484166.1"/>
    <property type="molecule type" value="Genomic_DNA"/>
</dbReference>
<evidence type="ECO:0000313" key="4">
    <source>
        <dbReference type="Proteomes" id="UP000601435"/>
    </source>
</evidence>
<comment type="caution">
    <text evidence="3">The sequence shown here is derived from an EMBL/GenBank/DDBJ whole genome shotgun (WGS) entry which is preliminary data.</text>
</comment>
<sequence length="715" mass="79111">MIQHTDIMNCSIPYDLPEAPVSAFDSVAHFVDVQLAAVIEMLREEMGHMLDACCKVTPPGQHARLQYLGTSLNRCNIVADGGRGMAVMELMPLPQRFPVDSRSPWSRFMLLAQCGAPGKKSNRLKDVGLVFCEKMNQRDGLMLRAPERVLKELQSCMMQSDSTCFWKLQGFNRMVMDPLAVLQKLRSAPPTELCHALFFGEIPGGSESDVDLCQRLDCWVAANPCVPMMFNRQQCRALALEALTAAGPVVVQGPPGTGKSHLIAHALLPQIIQRGGRALVLCNSNAALDSIAEKVLDPGEFISNGGYVSAESRCLRVGFEKRVSKKVLQAGWFRQDNDITEVSSGRKSVVFTTLYNSIAKNYDFAKANFDTLIIDEAGQVEDWKLFIVLQTITSLKKVILVGDHKQLQPYVSDGVRVKGYGRSTMERLVAGNDRAGNAGIDFIMLEEQHRMPPSVRNIVSRVFYNNKLKDGPNILAKSRRATSAKAIVAFDLSFGGTKFKPLERSLENLDEATISKLIYDHLLQASSFYTVRDICVLSPYNRHKNRLRTMLAGIPETDWAKWENLNPDVVMDSSMDDQTAAVRNIDTVDKFQGSEREVVIINTVSGCLENNERACDPHFINVAMSRCKSLLVLVGRLTELGNGGGSWQRIMTFLREAQVQAPHGANAEDVLIRQCGSMEEAKVDVEACLHSVFLPGSMTADGPDAKRSKVSGKHR</sequence>
<dbReference type="OrthoDB" id="6513042at2759"/>
<dbReference type="InterPro" id="IPR041679">
    <property type="entry name" value="DNA2/NAM7-like_C"/>
</dbReference>
<dbReference type="InterPro" id="IPR045055">
    <property type="entry name" value="DNA2/NAM7-like"/>
</dbReference>
<dbReference type="Pfam" id="PF13086">
    <property type="entry name" value="AAA_11"/>
    <property type="match status" value="2"/>
</dbReference>
<dbReference type="Gene3D" id="3.40.50.300">
    <property type="entry name" value="P-loop containing nucleotide triphosphate hydrolases"/>
    <property type="match status" value="3"/>
</dbReference>
<dbReference type="PANTHER" id="PTHR10887:SF495">
    <property type="entry name" value="HELICASE SENATAXIN ISOFORM X1-RELATED"/>
    <property type="match status" value="1"/>
</dbReference>
<feature type="domain" description="DNA2/NAM7 helicase helicase" evidence="1">
    <location>
        <begin position="346"/>
        <end position="411"/>
    </location>
</feature>
<keyword evidence="4" id="KW-1185">Reference proteome</keyword>
<feature type="domain" description="DNA2/NAM7 helicase helicase" evidence="1">
    <location>
        <begin position="230"/>
        <end position="331"/>
    </location>
</feature>
<dbReference type="InterPro" id="IPR027417">
    <property type="entry name" value="P-loop_NTPase"/>
</dbReference>
<dbReference type="Pfam" id="PF13087">
    <property type="entry name" value="AAA_12"/>
    <property type="match status" value="1"/>
</dbReference>
<dbReference type="GO" id="GO:0004386">
    <property type="term" value="F:helicase activity"/>
    <property type="evidence" value="ECO:0007669"/>
    <property type="project" value="InterPro"/>
</dbReference>
<dbReference type="PANTHER" id="PTHR10887">
    <property type="entry name" value="DNA2/NAM7 HELICASE FAMILY"/>
    <property type="match status" value="1"/>
</dbReference>
<organism evidence="3 4">
    <name type="scientific">Symbiodinium necroappetens</name>
    <dbReference type="NCBI Taxonomy" id="1628268"/>
    <lineage>
        <taxon>Eukaryota</taxon>
        <taxon>Sar</taxon>
        <taxon>Alveolata</taxon>
        <taxon>Dinophyceae</taxon>
        <taxon>Suessiales</taxon>
        <taxon>Symbiodiniaceae</taxon>
        <taxon>Symbiodinium</taxon>
    </lineage>
</organism>
<proteinExistence type="predicted"/>
<dbReference type="SUPFAM" id="SSF52540">
    <property type="entry name" value="P-loop containing nucleoside triphosphate hydrolases"/>
    <property type="match status" value="1"/>
</dbReference>
<evidence type="ECO:0000259" key="1">
    <source>
        <dbReference type="Pfam" id="PF13086"/>
    </source>
</evidence>
<dbReference type="CDD" id="cd18808">
    <property type="entry name" value="SF1_C_Upf1"/>
    <property type="match status" value="1"/>
</dbReference>
<gene>
    <name evidence="3" type="primary">MAA3</name>
    <name evidence="3" type="ORF">SNEC2469_LOCUS13734</name>
</gene>
<dbReference type="InterPro" id="IPR041677">
    <property type="entry name" value="DNA2/NAM7_AAA_11"/>
</dbReference>
<name>A0A812SGS9_9DINO</name>
<feature type="domain" description="DNA2/NAM7 helicase-like C-terminal" evidence="2">
    <location>
        <begin position="421"/>
        <end position="636"/>
    </location>
</feature>
<dbReference type="InterPro" id="IPR047187">
    <property type="entry name" value="SF1_C_Upf1"/>
</dbReference>